<keyword evidence="11" id="KW-1185">Reference proteome</keyword>
<evidence type="ECO:0000256" key="5">
    <source>
        <dbReference type="ARBA" id="ARBA00022777"/>
    </source>
</evidence>
<evidence type="ECO:0000256" key="6">
    <source>
        <dbReference type="ARBA" id="ARBA00022840"/>
    </source>
</evidence>
<dbReference type="Gene3D" id="3.30.200.20">
    <property type="entry name" value="Phosphorylase Kinase, domain 1"/>
    <property type="match status" value="1"/>
</dbReference>
<dbReference type="InterPro" id="IPR050591">
    <property type="entry name" value="GSK-3"/>
</dbReference>
<keyword evidence="5" id="KW-0418">Kinase</keyword>
<feature type="compositionally biased region" description="Basic and acidic residues" evidence="8">
    <location>
        <begin position="453"/>
        <end position="464"/>
    </location>
</feature>
<dbReference type="GO" id="GO:0016740">
    <property type="term" value="F:transferase activity"/>
    <property type="evidence" value="ECO:0007669"/>
    <property type="project" value="UniProtKB-KW"/>
</dbReference>
<feature type="binding site" evidence="7">
    <location>
        <position position="105"/>
    </location>
    <ligand>
        <name>ATP</name>
        <dbReference type="ChEBI" id="CHEBI:30616"/>
    </ligand>
</feature>
<evidence type="ECO:0000256" key="1">
    <source>
        <dbReference type="ARBA" id="ARBA00005527"/>
    </source>
</evidence>
<comment type="caution">
    <text evidence="10">The sequence shown here is derived from an EMBL/GenBank/DDBJ whole genome shotgun (WGS) entry which is preliminary data.</text>
</comment>
<dbReference type="InterPro" id="IPR017441">
    <property type="entry name" value="Protein_kinase_ATP_BS"/>
</dbReference>
<evidence type="ECO:0000259" key="9">
    <source>
        <dbReference type="PROSITE" id="PS50011"/>
    </source>
</evidence>
<dbReference type="EMBL" id="JARBJD010000176">
    <property type="protein sequence ID" value="KAK2948460.1"/>
    <property type="molecule type" value="Genomic_DNA"/>
</dbReference>
<dbReference type="InterPro" id="IPR008271">
    <property type="entry name" value="Ser/Thr_kinase_AS"/>
</dbReference>
<evidence type="ECO:0000256" key="2">
    <source>
        <dbReference type="ARBA" id="ARBA00022527"/>
    </source>
</evidence>
<comment type="similarity">
    <text evidence="1">Belongs to the protein kinase superfamily. CMGC Ser/Thr protein kinase family. GSK-3 subfamily.</text>
</comment>
<dbReference type="PROSITE" id="PS50011">
    <property type="entry name" value="PROTEIN_KINASE_DOM"/>
    <property type="match status" value="1"/>
</dbReference>
<evidence type="ECO:0000256" key="3">
    <source>
        <dbReference type="ARBA" id="ARBA00022679"/>
    </source>
</evidence>
<reference evidence="10 11" key="1">
    <citation type="journal article" date="2022" name="bioRxiv">
        <title>Genomics of Preaxostyla Flagellates Illuminates Evolutionary Transitions and the Path Towards Mitochondrial Loss.</title>
        <authorList>
            <person name="Novak L.V.F."/>
            <person name="Treitli S.C."/>
            <person name="Pyrih J."/>
            <person name="Halakuc P."/>
            <person name="Pipaliya S.V."/>
            <person name="Vacek V."/>
            <person name="Brzon O."/>
            <person name="Soukal P."/>
            <person name="Eme L."/>
            <person name="Dacks J.B."/>
            <person name="Karnkowska A."/>
            <person name="Elias M."/>
            <person name="Hampl V."/>
        </authorList>
    </citation>
    <scope>NUCLEOTIDE SEQUENCE [LARGE SCALE GENOMIC DNA]</scope>
    <source>
        <strain evidence="10">NAU3</strain>
        <tissue evidence="10">Gut</tissue>
    </source>
</reference>
<keyword evidence="4 7" id="KW-0547">Nucleotide-binding</keyword>
<dbReference type="CDD" id="cd14137">
    <property type="entry name" value="STKc_GSK3"/>
    <property type="match status" value="1"/>
</dbReference>
<dbReference type="InterPro" id="IPR000719">
    <property type="entry name" value="Prot_kinase_dom"/>
</dbReference>
<dbReference type="SUPFAM" id="SSF56112">
    <property type="entry name" value="Protein kinase-like (PK-like)"/>
    <property type="match status" value="1"/>
</dbReference>
<gene>
    <name evidence="10" type="ORF">BLNAU_16625</name>
</gene>
<feature type="domain" description="Protein kinase" evidence="9">
    <location>
        <begin position="69"/>
        <end position="366"/>
    </location>
</feature>
<sequence length="573" mass="63682">MKTSSRLRTLTIQPPVRENRIDNPLTPNPNLTPNGFQKSKNSVQALSDALYTCDECDLPYSLPTTPVPFESLEPVGQGTFGTVFVGTFPPQHNIQGIPTDRVAVKRVVIDPTFKNRELQMMKVIDHPNCVKMHRYFYERSNHGKSVLNVLMEYLPESLFAAIRHQTKQQKKINSHLLTLFTYQMLRGTAYLHGLGIVHRDIKPQNILVNVKTGVLKVCDFGSAKVIRPGDSSVSYICSRFYRAPELLVGAEKYNEKIDVWSLACVVCEMLLGRPLFMGDDNDEQFFKIVRCFGLPTPSQFKSMLHSDDLSDLSHLFASPSLQKGVGLASLLPSDIDSNLLDLLQKMMEYDPAKRIGAFDALFHPFFSHLSDIQSPINESHTPPSNRPTPALFNFTPEEIEMYGDKCTKLWSAHQTSCMSPATPASQNTLSSASFNICTPTDPAYPLSPAFLHSTDEKGNEERTSPKRPQRLNSVRTANHRSASSALTISDNHPVPAPPPCSPMGPLTQQRQPLQAKNTRLTASRGVTRTATGTDKTASSRFTAVQPKRSIVTVGQTKKKTVTRAMTVLPSTKK</sequence>
<dbReference type="Gene3D" id="1.10.510.10">
    <property type="entry name" value="Transferase(Phosphotransferase) domain 1"/>
    <property type="match status" value="1"/>
</dbReference>
<dbReference type="InterPro" id="IPR039192">
    <property type="entry name" value="STKc_GSK3"/>
</dbReference>
<dbReference type="Pfam" id="PF00069">
    <property type="entry name" value="Pkinase"/>
    <property type="match status" value="1"/>
</dbReference>
<feature type="compositionally biased region" description="Polar residues" evidence="8">
    <location>
        <begin position="506"/>
        <end position="538"/>
    </location>
</feature>
<feature type="region of interest" description="Disordered" evidence="8">
    <location>
        <begin position="447"/>
        <end position="538"/>
    </location>
</feature>
<keyword evidence="6 7" id="KW-0067">ATP-binding</keyword>
<accession>A0ABQ9XE01</accession>
<evidence type="ECO:0000256" key="7">
    <source>
        <dbReference type="PROSITE-ProRule" id="PRU10141"/>
    </source>
</evidence>
<keyword evidence="3 10" id="KW-0808">Transferase</keyword>
<dbReference type="PROSITE" id="PS00108">
    <property type="entry name" value="PROTEIN_KINASE_ST"/>
    <property type="match status" value="1"/>
</dbReference>
<proteinExistence type="inferred from homology"/>
<evidence type="ECO:0000256" key="8">
    <source>
        <dbReference type="SAM" id="MobiDB-lite"/>
    </source>
</evidence>
<dbReference type="PANTHER" id="PTHR24057">
    <property type="entry name" value="GLYCOGEN SYNTHASE KINASE-3 ALPHA"/>
    <property type="match status" value="1"/>
</dbReference>
<protein>
    <recommendedName>
        <fullName evidence="9">Protein kinase domain-containing protein</fullName>
    </recommendedName>
</protein>
<keyword evidence="2" id="KW-0723">Serine/threonine-protein kinase</keyword>
<evidence type="ECO:0000313" key="10">
    <source>
        <dbReference type="EMBL" id="KAK2948460.1"/>
    </source>
</evidence>
<dbReference type="Proteomes" id="UP001281761">
    <property type="component" value="Unassembled WGS sequence"/>
</dbReference>
<organism evidence="10 11">
    <name type="scientific">Blattamonas nauphoetae</name>
    <dbReference type="NCBI Taxonomy" id="2049346"/>
    <lineage>
        <taxon>Eukaryota</taxon>
        <taxon>Metamonada</taxon>
        <taxon>Preaxostyla</taxon>
        <taxon>Oxymonadida</taxon>
        <taxon>Blattamonas</taxon>
    </lineage>
</organism>
<dbReference type="PANTHER" id="PTHR24057:SF0">
    <property type="entry name" value="PROTEIN KINASE SHAGGY-RELATED"/>
    <property type="match status" value="1"/>
</dbReference>
<name>A0ABQ9XE01_9EUKA</name>
<dbReference type="InterPro" id="IPR011009">
    <property type="entry name" value="Kinase-like_dom_sf"/>
</dbReference>
<dbReference type="PROSITE" id="PS00107">
    <property type="entry name" value="PROTEIN_KINASE_ATP"/>
    <property type="match status" value="1"/>
</dbReference>
<feature type="compositionally biased region" description="Polar residues" evidence="8">
    <location>
        <begin position="470"/>
        <end position="490"/>
    </location>
</feature>
<evidence type="ECO:0000313" key="11">
    <source>
        <dbReference type="Proteomes" id="UP001281761"/>
    </source>
</evidence>
<evidence type="ECO:0000256" key="4">
    <source>
        <dbReference type="ARBA" id="ARBA00022741"/>
    </source>
</evidence>
<dbReference type="SMART" id="SM00220">
    <property type="entry name" value="S_TKc"/>
    <property type="match status" value="1"/>
</dbReference>